<evidence type="ECO:0000259" key="12">
    <source>
        <dbReference type="Pfam" id="PF01636"/>
    </source>
</evidence>
<dbReference type="Gene3D" id="3.30.200.70">
    <property type="match status" value="1"/>
</dbReference>
<evidence type="ECO:0000256" key="4">
    <source>
        <dbReference type="ARBA" id="ARBA00022679"/>
    </source>
</evidence>
<feature type="binding site" evidence="11">
    <location>
        <position position="228"/>
    </location>
    <ligand>
        <name>Mg(2+)</name>
        <dbReference type="ChEBI" id="CHEBI:18420"/>
    </ligand>
</feature>
<dbReference type="InterPro" id="IPR032882">
    <property type="entry name" value="SrkA/RdoA"/>
</dbReference>
<evidence type="ECO:0000313" key="14">
    <source>
        <dbReference type="Proteomes" id="UP000627715"/>
    </source>
</evidence>
<keyword evidence="9 11" id="KW-0460">Magnesium</keyword>
<dbReference type="HAMAP" id="MF_01497">
    <property type="entry name" value="SrkA_kinase"/>
    <property type="match status" value="1"/>
</dbReference>
<keyword evidence="3 11" id="KW-0597">Phosphoprotein</keyword>
<evidence type="ECO:0000256" key="2">
    <source>
        <dbReference type="ARBA" id="ARBA00022527"/>
    </source>
</evidence>
<dbReference type="PANTHER" id="PTHR39573:SF1">
    <property type="entry name" value="STRESS RESPONSE KINASE A"/>
    <property type="match status" value="1"/>
</dbReference>
<protein>
    <recommendedName>
        <fullName evidence="11">Stress response kinase A</fullName>
        <ecNumber evidence="11">2.7.11.1</ecNumber>
    </recommendedName>
    <alternativeName>
        <fullName evidence="11">Serine/threonine-protein kinase SrkA</fullName>
    </alternativeName>
</protein>
<keyword evidence="7 11" id="KW-0418">Kinase</keyword>
<evidence type="ECO:0000256" key="7">
    <source>
        <dbReference type="ARBA" id="ARBA00022777"/>
    </source>
</evidence>
<feature type="site" description="ATP" evidence="11">
    <location>
        <position position="39"/>
    </location>
</feature>
<dbReference type="RefSeq" id="WP_068811302.1">
    <property type="nucleotide sequence ID" value="NZ_BMIY01000011.1"/>
</dbReference>
<feature type="binding site" evidence="11">
    <location>
        <position position="216"/>
    </location>
    <ligand>
        <name>Mg(2+)</name>
        <dbReference type="ChEBI" id="CHEBI:18420"/>
    </ligand>
</feature>
<reference evidence="13" key="1">
    <citation type="journal article" date="2014" name="Int. J. Syst. Evol. Microbiol.">
        <title>Complete genome sequence of Corynebacterium casei LMG S-19264T (=DSM 44701T), isolated from a smear-ripened cheese.</title>
        <authorList>
            <consortium name="US DOE Joint Genome Institute (JGI-PGF)"/>
            <person name="Walter F."/>
            <person name="Albersmeier A."/>
            <person name="Kalinowski J."/>
            <person name="Ruckert C."/>
        </authorList>
    </citation>
    <scope>NUCLEOTIDE SEQUENCE</scope>
    <source>
        <strain evidence="13">CGMCC 1.15425</strain>
    </source>
</reference>
<keyword evidence="2 11" id="KW-0723">Serine/threonine-protein kinase</keyword>
<evidence type="ECO:0000256" key="3">
    <source>
        <dbReference type="ARBA" id="ARBA00022553"/>
    </source>
</evidence>
<comment type="catalytic activity">
    <reaction evidence="11">
        <text>L-seryl-[protein] + ATP = O-phospho-L-seryl-[protein] + ADP + H(+)</text>
        <dbReference type="Rhea" id="RHEA:17989"/>
        <dbReference type="Rhea" id="RHEA-COMP:9863"/>
        <dbReference type="Rhea" id="RHEA-COMP:11604"/>
        <dbReference type="ChEBI" id="CHEBI:15378"/>
        <dbReference type="ChEBI" id="CHEBI:29999"/>
        <dbReference type="ChEBI" id="CHEBI:30616"/>
        <dbReference type="ChEBI" id="CHEBI:83421"/>
        <dbReference type="ChEBI" id="CHEBI:456216"/>
        <dbReference type="EC" id="2.7.11.1"/>
    </reaction>
</comment>
<dbReference type="NCBIfam" id="NF008738">
    <property type="entry name" value="PRK11768.1"/>
    <property type="match status" value="1"/>
</dbReference>
<keyword evidence="1 11" id="KW-0963">Cytoplasm</keyword>
<comment type="subunit">
    <text evidence="11">Monomer.</text>
</comment>
<feature type="active site" description="Proton acceptor" evidence="11">
    <location>
        <position position="211"/>
    </location>
</feature>
<dbReference type="GO" id="GO:0000287">
    <property type="term" value="F:magnesium ion binding"/>
    <property type="evidence" value="ECO:0007669"/>
    <property type="project" value="UniProtKB-UniRule"/>
</dbReference>
<sequence>MADDDEQIYPFQFLGPDAVLDAVESLGYEANGQVFALNSYENRVYQIGLEGGDKLVCKFYRPDRWSDAQILEEHQFSQQLSDLEIPVVAPLSINGDTLQVCQIEGEAFRFAVFPYQRGRAPEFDQDAHLEVIGRFLGRVHRVGAQAAFTHRPAFSVQSFAEDSASFLLENDFIPLSLLQAYESLSQDLMGRLNDRFQDVAGQISIFRVHGDCHPGNVLWQDNTPFFVDLDDARNGPAVQDLWMLLSGDDMQMQRQLGIIVEAYEQFNEFDVRELVLIEPLRTMRMMHYAAWLARRWVDPAFPRNFPWFESERFWSDHVLALREQLAALDAPPLRLSVFR</sequence>
<dbReference type="AlphaFoldDB" id="A0A916VKD3"/>
<dbReference type="EMBL" id="BMIY01000011">
    <property type="protein sequence ID" value="GFZ81412.1"/>
    <property type="molecule type" value="Genomic_DNA"/>
</dbReference>
<comment type="caution">
    <text evidence="13">The sequence shown here is derived from an EMBL/GenBank/DDBJ whole genome shotgun (WGS) entry which is preliminary data.</text>
</comment>
<dbReference type="PANTHER" id="PTHR39573">
    <property type="entry name" value="STRESS RESPONSE KINASE A"/>
    <property type="match status" value="1"/>
</dbReference>
<keyword evidence="6 11" id="KW-0547">Nucleotide-binding</keyword>
<comment type="similarity">
    <text evidence="11">Belongs to the SrkA/RdoA protein kinase family.</text>
</comment>
<evidence type="ECO:0000256" key="5">
    <source>
        <dbReference type="ARBA" id="ARBA00022723"/>
    </source>
</evidence>
<dbReference type="OrthoDB" id="5392197at2"/>
<keyword evidence="10 11" id="KW-0346">Stress response</keyword>
<gene>
    <name evidence="11 13" type="primary">srkA</name>
    <name evidence="13" type="ORF">GCM10011403_25840</name>
</gene>
<keyword evidence="5 11" id="KW-0479">Metal-binding</keyword>
<comment type="subcellular location">
    <subcellularLocation>
        <location evidence="11">Cytoplasm</location>
    </subcellularLocation>
</comment>
<evidence type="ECO:0000313" key="13">
    <source>
        <dbReference type="EMBL" id="GFZ81412.1"/>
    </source>
</evidence>
<accession>A0A916VKD3</accession>
<dbReference type="GO" id="GO:0005524">
    <property type="term" value="F:ATP binding"/>
    <property type="evidence" value="ECO:0007669"/>
    <property type="project" value="UniProtKB-UniRule"/>
</dbReference>
<dbReference type="SUPFAM" id="SSF56112">
    <property type="entry name" value="Protein kinase-like (PK-like)"/>
    <property type="match status" value="1"/>
</dbReference>
<evidence type="ECO:0000256" key="9">
    <source>
        <dbReference type="ARBA" id="ARBA00022842"/>
    </source>
</evidence>
<dbReference type="Pfam" id="PF01636">
    <property type="entry name" value="APH"/>
    <property type="match status" value="1"/>
</dbReference>
<dbReference type="Gene3D" id="1.20.1270.170">
    <property type="match status" value="1"/>
</dbReference>
<keyword evidence="8 11" id="KW-0067">ATP-binding</keyword>
<evidence type="ECO:0000256" key="6">
    <source>
        <dbReference type="ARBA" id="ARBA00022741"/>
    </source>
</evidence>
<evidence type="ECO:0000256" key="8">
    <source>
        <dbReference type="ARBA" id="ARBA00022840"/>
    </source>
</evidence>
<dbReference type="InterPro" id="IPR002575">
    <property type="entry name" value="Aminoglycoside_PTrfase"/>
</dbReference>
<name>A0A916VKD3_9GAMM</name>
<reference evidence="13" key="2">
    <citation type="submission" date="2020-09" db="EMBL/GenBank/DDBJ databases">
        <authorList>
            <person name="Sun Q."/>
            <person name="Zhou Y."/>
        </authorList>
    </citation>
    <scope>NUCLEOTIDE SEQUENCE</scope>
    <source>
        <strain evidence="13">CGMCC 1.15425</strain>
    </source>
</reference>
<comment type="cofactor">
    <cofactor evidence="11">
        <name>Mg(2+)</name>
        <dbReference type="ChEBI" id="CHEBI:18420"/>
    </cofactor>
</comment>
<dbReference type="Gene3D" id="1.10.510.10">
    <property type="entry name" value="Transferase(Phosphotransferase) domain 1"/>
    <property type="match status" value="1"/>
</dbReference>
<dbReference type="EC" id="2.7.11.1" evidence="11"/>
<evidence type="ECO:0000256" key="1">
    <source>
        <dbReference type="ARBA" id="ARBA00022490"/>
    </source>
</evidence>
<dbReference type="Proteomes" id="UP000627715">
    <property type="component" value="Unassembled WGS sequence"/>
</dbReference>
<evidence type="ECO:0000256" key="10">
    <source>
        <dbReference type="ARBA" id="ARBA00023016"/>
    </source>
</evidence>
<dbReference type="GO" id="GO:0005737">
    <property type="term" value="C:cytoplasm"/>
    <property type="evidence" value="ECO:0007669"/>
    <property type="project" value="UniProtKB-SubCell"/>
</dbReference>
<feature type="active site" evidence="11">
    <location>
        <position position="228"/>
    </location>
</feature>
<comment type="function">
    <text evidence="11">A protein kinase that phosphorylates Ser and Thr residues. Probably acts to suppress the effects of stress linked to accumulation of reactive oxygen species. Probably involved in the extracytoplasmic stress response.</text>
</comment>
<dbReference type="InterPro" id="IPR011009">
    <property type="entry name" value="Kinase-like_dom_sf"/>
</dbReference>
<organism evidence="13 14">
    <name type="scientific">Pseudohongiella nitratireducens</name>
    <dbReference type="NCBI Taxonomy" id="1768907"/>
    <lineage>
        <taxon>Bacteria</taxon>
        <taxon>Pseudomonadati</taxon>
        <taxon>Pseudomonadota</taxon>
        <taxon>Gammaproteobacteria</taxon>
        <taxon>Pseudomonadales</taxon>
        <taxon>Pseudohongiellaceae</taxon>
        <taxon>Pseudohongiella</taxon>
    </lineage>
</organism>
<keyword evidence="14" id="KW-1185">Reference proteome</keyword>
<comment type="catalytic activity">
    <reaction evidence="11">
        <text>L-threonyl-[protein] + ATP = O-phospho-L-threonyl-[protein] + ADP + H(+)</text>
        <dbReference type="Rhea" id="RHEA:46608"/>
        <dbReference type="Rhea" id="RHEA-COMP:11060"/>
        <dbReference type="Rhea" id="RHEA-COMP:11605"/>
        <dbReference type="ChEBI" id="CHEBI:15378"/>
        <dbReference type="ChEBI" id="CHEBI:30013"/>
        <dbReference type="ChEBI" id="CHEBI:30616"/>
        <dbReference type="ChEBI" id="CHEBI:61977"/>
        <dbReference type="ChEBI" id="CHEBI:456216"/>
        <dbReference type="EC" id="2.7.11.1"/>
    </reaction>
</comment>
<keyword evidence="4 11" id="KW-0808">Transferase</keyword>
<feature type="domain" description="Aminoglycoside phosphotransferase" evidence="12">
    <location>
        <begin position="39"/>
        <end position="267"/>
    </location>
</feature>
<dbReference type="GO" id="GO:0004674">
    <property type="term" value="F:protein serine/threonine kinase activity"/>
    <property type="evidence" value="ECO:0007669"/>
    <property type="project" value="UniProtKB-UniRule"/>
</dbReference>
<proteinExistence type="inferred from homology"/>
<evidence type="ECO:0000256" key="11">
    <source>
        <dbReference type="HAMAP-Rule" id="MF_01497"/>
    </source>
</evidence>